<evidence type="ECO:0000313" key="1">
    <source>
        <dbReference type="EMBL" id="JAH51653.1"/>
    </source>
</evidence>
<dbReference type="AlphaFoldDB" id="A0A0E9TFZ5"/>
<proteinExistence type="predicted"/>
<name>A0A0E9TFZ5_ANGAN</name>
<reference evidence="1" key="1">
    <citation type="submission" date="2014-11" db="EMBL/GenBank/DDBJ databases">
        <authorList>
            <person name="Amaro Gonzalez C."/>
        </authorList>
    </citation>
    <scope>NUCLEOTIDE SEQUENCE</scope>
</reference>
<dbReference type="EMBL" id="GBXM01056924">
    <property type="protein sequence ID" value="JAH51653.1"/>
    <property type="molecule type" value="Transcribed_RNA"/>
</dbReference>
<organism evidence="1">
    <name type="scientific">Anguilla anguilla</name>
    <name type="common">European freshwater eel</name>
    <name type="synonym">Muraena anguilla</name>
    <dbReference type="NCBI Taxonomy" id="7936"/>
    <lineage>
        <taxon>Eukaryota</taxon>
        <taxon>Metazoa</taxon>
        <taxon>Chordata</taxon>
        <taxon>Craniata</taxon>
        <taxon>Vertebrata</taxon>
        <taxon>Euteleostomi</taxon>
        <taxon>Actinopterygii</taxon>
        <taxon>Neopterygii</taxon>
        <taxon>Teleostei</taxon>
        <taxon>Anguilliformes</taxon>
        <taxon>Anguillidae</taxon>
        <taxon>Anguilla</taxon>
    </lineage>
</organism>
<reference evidence="1" key="2">
    <citation type="journal article" date="2015" name="Fish Shellfish Immunol.">
        <title>Early steps in the European eel (Anguilla anguilla)-Vibrio vulnificus interaction in the gills: Role of the RtxA13 toxin.</title>
        <authorList>
            <person name="Callol A."/>
            <person name="Pajuelo D."/>
            <person name="Ebbesson L."/>
            <person name="Teles M."/>
            <person name="MacKenzie S."/>
            <person name="Amaro C."/>
        </authorList>
    </citation>
    <scope>NUCLEOTIDE SEQUENCE</scope>
</reference>
<protein>
    <submittedName>
        <fullName evidence="1">Uncharacterized protein</fullName>
    </submittedName>
</protein>
<accession>A0A0E9TFZ5</accession>
<sequence>MDMNINRYIYNRTLTICFLISFRI</sequence>